<dbReference type="HOGENOM" id="CLU_008078_0_0_1"/>
<dbReference type="InterPro" id="IPR017191">
    <property type="entry name" value="Junctophilin"/>
</dbReference>
<dbReference type="Proteomes" id="UP000015104">
    <property type="component" value="Unassembled WGS sequence"/>
</dbReference>
<keyword evidence="8" id="KW-0256">Endoplasmic reticulum</keyword>
<keyword evidence="14" id="KW-1185">Reference proteome</keyword>
<feature type="compositionally biased region" description="Low complexity" evidence="11">
    <location>
        <begin position="659"/>
        <end position="670"/>
    </location>
</feature>
<feature type="region of interest" description="Disordered" evidence="11">
    <location>
        <begin position="657"/>
        <end position="804"/>
    </location>
</feature>
<reference evidence="13" key="2">
    <citation type="submission" date="2015-06" db="UniProtKB">
        <authorList>
            <consortium name="EnsemblMetazoa"/>
        </authorList>
    </citation>
    <scope>IDENTIFICATION</scope>
</reference>
<keyword evidence="6 12" id="KW-0812">Transmembrane</keyword>
<dbReference type="GO" id="GO:0005886">
    <property type="term" value="C:plasma membrane"/>
    <property type="evidence" value="ECO:0007669"/>
    <property type="project" value="UniProtKB-SubCell"/>
</dbReference>
<evidence type="ECO:0000256" key="12">
    <source>
        <dbReference type="SAM" id="Phobius"/>
    </source>
</evidence>
<feature type="compositionally biased region" description="Low complexity" evidence="11">
    <location>
        <begin position="297"/>
        <end position="309"/>
    </location>
</feature>
<dbReference type="EnsemblMetazoa" id="tetur10g01850.1">
    <property type="protein sequence ID" value="tetur10g01850.1"/>
    <property type="gene ID" value="tetur10g01850"/>
</dbReference>
<dbReference type="GO" id="GO:0030314">
    <property type="term" value="C:junctional membrane complex"/>
    <property type="evidence" value="ECO:0007669"/>
    <property type="project" value="InterPro"/>
</dbReference>
<organism evidence="13 14">
    <name type="scientific">Tetranychus urticae</name>
    <name type="common">Two-spotted spider mite</name>
    <dbReference type="NCBI Taxonomy" id="32264"/>
    <lineage>
        <taxon>Eukaryota</taxon>
        <taxon>Metazoa</taxon>
        <taxon>Ecdysozoa</taxon>
        <taxon>Arthropoda</taxon>
        <taxon>Chelicerata</taxon>
        <taxon>Arachnida</taxon>
        <taxon>Acari</taxon>
        <taxon>Acariformes</taxon>
        <taxon>Trombidiformes</taxon>
        <taxon>Prostigmata</taxon>
        <taxon>Eleutherengona</taxon>
        <taxon>Raphignathae</taxon>
        <taxon>Tetranychoidea</taxon>
        <taxon>Tetranychidae</taxon>
        <taxon>Tetranychus</taxon>
    </lineage>
</organism>
<evidence type="ECO:0000256" key="3">
    <source>
        <dbReference type="ARBA" id="ARBA00004236"/>
    </source>
</evidence>
<dbReference type="KEGG" id="tut:107363571"/>
<feature type="region of interest" description="Disordered" evidence="11">
    <location>
        <begin position="511"/>
        <end position="623"/>
    </location>
</feature>
<dbReference type="OrthoDB" id="284854at2759"/>
<evidence type="ECO:0000256" key="8">
    <source>
        <dbReference type="ARBA" id="ARBA00022824"/>
    </source>
</evidence>
<evidence type="ECO:0000256" key="9">
    <source>
        <dbReference type="ARBA" id="ARBA00022989"/>
    </source>
</evidence>
<dbReference type="PANTHER" id="PTHR23085">
    <property type="entry name" value="GH28348P"/>
    <property type="match status" value="1"/>
</dbReference>
<evidence type="ECO:0000313" key="13">
    <source>
        <dbReference type="EnsemblMetazoa" id="tetur10g01850.1"/>
    </source>
</evidence>
<feature type="compositionally biased region" description="Low complexity" evidence="11">
    <location>
        <begin position="14"/>
        <end position="52"/>
    </location>
</feature>
<proteinExistence type="inferred from homology"/>
<feature type="transmembrane region" description="Helical" evidence="12">
    <location>
        <begin position="830"/>
        <end position="849"/>
    </location>
</feature>
<feature type="region of interest" description="Disordered" evidence="11">
    <location>
        <begin position="251"/>
        <end position="309"/>
    </location>
</feature>
<dbReference type="GO" id="GO:0005789">
    <property type="term" value="C:endoplasmic reticulum membrane"/>
    <property type="evidence" value="ECO:0007669"/>
    <property type="project" value="UniProtKB-SubCell"/>
</dbReference>
<comment type="subcellular location">
    <subcellularLocation>
        <location evidence="3">Cell membrane</location>
    </subcellularLocation>
    <subcellularLocation>
        <location evidence="2">Endomembrane system</location>
        <topology evidence="2">Peripheral membrane protein</topology>
    </subcellularLocation>
    <subcellularLocation>
        <location evidence="1">Endoplasmic reticulum membrane</location>
        <topology evidence="1">Single-pass type IV membrane protein</topology>
    </subcellularLocation>
</comment>
<gene>
    <name evidence="13" type="primary">107363571</name>
</gene>
<name>T1KF50_TETUR</name>
<feature type="compositionally biased region" description="Polar residues" evidence="11">
    <location>
        <begin position="741"/>
        <end position="752"/>
    </location>
</feature>
<dbReference type="SMART" id="SM00698">
    <property type="entry name" value="MORN"/>
    <property type="match status" value="6"/>
</dbReference>
<evidence type="ECO:0000256" key="4">
    <source>
        <dbReference type="ARBA" id="ARBA00008599"/>
    </source>
</evidence>
<accession>T1KF50</accession>
<sequence>MKKEPITYQQIQQTIDQQYFPQRDSQPSQAQSSPAPSASPSSSPQPTSTSTAGGRFDFDDGGIYVGGWQDGKAHGHGVCTGPKGQGEYSGSFSYGFEVCGVYKWPSGAIYEGQWSNGKRHGLGVEFRGKWIYKGEWTQGYKGRYGVRGSAVSCAKYEGTWANGLHDGYGSETYADSGTYQGQWLRGMRHGYGVRHSAPYGHCSVTKDVLMKNSNSLSIQSLDTESETESVYDPVKRDATMRGGFVLVAKSQPTSTLRRRHSSLGDKTSPPAAQKTGFLKGFRLKKQKSTGDIDMRSARSTSSSVASSIDSASSAPIASKHLYHSSRDPIDPDTVSNNSFLAQEAEISDPSTTETYMGEWKNDKRCGFGICERSDGLRYEGEWYNNKKYGYGVTFFRDGTREEGKYKNNCLVTNAKKKHLFVLRSSKLRDRIESAVGAARQAQQIALQKADIAISRTTTARSKADQSEQVAAQSRTDSALGYSIAKQCGGSDAIKNLHSPDVPLRGRLSNFSSIRRGASRPQRFHSPSPSPSQTASSLTGSKQYLDVNEPFGGRRGSFRSGSNSQLNENTRNSSFTSQSNRTFDQSHQQEQQNQSNRLPHSLAPSGASSSLHSQPMPSQSSHQHAFIHHQNQQYQANNDDSSADHLDQYQKLVSRYGKVSKPPSFEPPSFSRLNINRSQNLGSSDLNKIYGTSSSIDSGRETDNSSDAGLALPTPIDMSSESSSSTKTPLRTASLYRLPASSGASHASKPNDSGGSGGTKSGPLKRKPSLQSISSKPIKEPVMSREEVSVLSHATREQRRQEAERAERLTHNPLLYFVDPQFKEWLSRQQIIIAVILINITLAIIFFKLLG</sequence>
<evidence type="ECO:0008006" key="15">
    <source>
        <dbReference type="Google" id="ProtNLM"/>
    </source>
</evidence>
<keyword evidence="5" id="KW-1003">Cell membrane</keyword>
<comment type="similarity">
    <text evidence="4">Belongs to the junctophilin family.</text>
</comment>
<dbReference type="eggNOG" id="KOG0231">
    <property type="taxonomic scope" value="Eukaryota"/>
</dbReference>
<dbReference type="SUPFAM" id="SSF82185">
    <property type="entry name" value="Histone H3 K4-specific methyltransferase SET7/9 N-terminal domain"/>
    <property type="match status" value="2"/>
</dbReference>
<evidence type="ECO:0000313" key="14">
    <source>
        <dbReference type="Proteomes" id="UP000015104"/>
    </source>
</evidence>
<dbReference type="InterPro" id="IPR003409">
    <property type="entry name" value="MORN"/>
</dbReference>
<dbReference type="STRING" id="32264.T1KF50"/>
<dbReference type="EMBL" id="CAEY01000032">
    <property type="status" value="NOT_ANNOTATED_CDS"/>
    <property type="molecule type" value="Genomic_DNA"/>
</dbReference>
<dbReference type="FunFam" id="2.20.110.10:FF:000001">
    <property type="entry name" value="Junctophilin"/>
    <property type="match status" value="1"/>
</dbReference>
<dbReference type="OMA" id="SGIYKWP"/>
<feature type="compositionally biased region" description="Low complexity" evidence="11">
    <location>
        <begin position="584"/>
        <end position="595"/>
    </location>
</feature>
<keyword evidence="9 12" id="KW-1133">Transmembrane helix</keyword>
<evidence type="ECO:0000256" key="1">
    <source>
        <dbReference type="ARBA" id="ARBA00004163"/>
    </source>
</evidence>
<dbReference type="FunFam" id="2.20.110.10:FF:000013">
    <property type="entry name" value="Putative Junctophilin-1"/>
    <property type="match status" value="1"/>
</dbReference>
<evidence type="ECO:0000256" key="2">
    <source>
        <dbReference type="ARBA" id="ARBA00004184"/>
    </source>
</evidence>
<dbReference type="PANTHER" id="PTHR23085:SF16">
    <property type="entry name" value="GH28348P"/>
    <property type="match status" value="1"/>
</dbReference>
<dbReference type="Gene3D" id="2.20.110.10">
    <property type="entry name" value="Histone H3 K4-specific methyltransferase SET7/9 N-terminal domain"/>
    <property type="match status" value="4"/>
</dbReference>
<feature type="compositionally biased region" description="Polar residues" evidence="11">
    <location>
        <begin position="671"/>
        <end position="696"/>
    </location>
</feature>
<keyword evidence="10 12" id="KW-0472">Membrane</keyword>
<evidence type="ECO:0000256" key="10">
    <source>
        <dbReference type="ARBA" id="ARBA00023136"/>
    </source>
</evidence>
<evidence type="ECO:0000256" key="6">
    <source>
        <dbReference type="ARBA" id="ARBA00022692"/>
    </source>
</evidence>
<feature type="compositionally biased region" description="Polar residues" evidence="11">
    <location>
        <begin position="562"/>
        <end position="582"/>
    </location>
</feature>
<evidence type="ECO:0000256" key="11">
    <source>
        <dbReference type="SAM" id="MobiDB-lite"/>
    </source>
</evidence>
<dbReference type="Pfam" id="PF02493">
    <property type="entry name" value="MORN"/>
    <property type="match status" value="7"/>
</dbReference>
<evidence type="ECO:0000256" key="5">
    <source>
        <dbReference type="ARBA" id="ARBA00022475"/>
    </source>
</evidence>
<feature type="compositionally biased region" description="Low complexity" evidence="11">
    <location>
        <begin position="607"/>
        <end position="623"/>
    </location>
</feature>
<evidence type="ECO:0000256" key="7">
    <source>
        <dbReference type="ARBA" id="ARBA00022737"/>
    </source>
</evidence>
<feature type="compositionally biased region" description="Basic and acidic residues" evidence="11">
    <location>
        <begin position="776"/>
        <end position="804"/>
    </location>
</feature>
<reference evidence="14" key="1">
    <citation type="submission" date="2011-08" db="EMBL/GenBank/DDBJ databases">
        <authorList>
            <person name="Rombauts S."/>
        </authorList>
    </citation>
    <scope>NUCLEOTIDE SEQUENCE</scope>
    <source>
        <strain evidence="14">London</strain>
    </source>
</reference>
<protein>
    <recommendedName>
        <fullName evidence="15">Junctophilin</fullName>
    </recommendedName>
</protein>
<dbReference type="AlphaFoldDB" id="T1KF50"/>
<feature type="region of interest" description="Disordered" evidence="11">
    <location>
        <begin position="14"/>
        <end position="56"/>
    </location>
</feature>
<keyword evidence="7" id="KW-0677">Repeat</keyword>